<gene>
    <name evidence="13" type="ORF">ILUMI_11599</name>
</gene>
<dbReference type="EMBL" id="VTPC01006881">
    <property type="protein sequence ID" value="KAF2894575.1"/>
    <property type="molecule type" value="Genomic_DNA"/>
</dbReference>
<keyword evidence="9" id="KW-0472">Membrane</keyword>
<evidence type="ECO:0000256" key="2">
    <source>
        <dbReference type="ARBA" id="ARBA00007193"/>
    </source>
</evidence>
<dbReference type="GO" id="GO:0005272">
    <property type="term" value="F:sodium channel activity"/>
    <property type="evidence" value="ECO:0007669"/>
    <property type="project" value="UniProtKB-KW"/>
</dbReference>
<evidence type="ECO:0000256" key="11">
    <source>
        <dbReference type="ARBA" id="ARBA00023303"/>
    </source>
</evidence>
<dbReference type="GO" id="GO:0016020">
    <property type="term" value="C:membrane"/>
    <property type="evidence" value="ECO:0007669"/>
    <property type="project" value="UniProtKB-SubCell"/>
</dbReference>
<organism evidence="13 14">
    <name type="scientific">Ignelater luminosus</name>
    <name type="common">Cucubano</name>
    <name type="synonym">Pyrophorus luminosus</name>
    <dbReference type="NCBI Taxonomy" id="2038154"/>
    <lineage>
        <taxon>Eukaryota</taxon>
        <taxon>Metazoa</taxon>
        <taxon>Ecdysozoa</taxon>
        <taxon>Arthropoda</taxon>
        <taxon>Hexapoda</taxon>
        <taxon>Insecta</taxon>
        <taxon>Pterygota</taxon>
        <taxon>Neoptera</taxon>
        <taxon>Endopterygota</taxon>
        <taxon>Coleoptera</taxon>
        <taxon>Polyphaga</taxon>
        <taxon>Elateriformia</taxon>
        <taxon>Elateroidea</taxon>
        <taxon>Elateridae</taxon>
        <taxon>Agrypninae</taxon>
        <taxon>Pyrophorini</taxon>
        <taxon>Ignelater</taxon>
    </lineage>
</organism>
<name>A0A8K0CVS2_IGNLU</name>
<evidence type="ECO:0000313" key="14">
    <source>
        <dbReference type="Proteomes" id="UP000801492"/>
    </source>
</evidence>
<dbReference type="AlphaFoldDB" id="A0A8K0CVS2"/>
<evidence type="ECO:0000313" key="13">
    <source>
        <dbReference type="EMBL" id="KAF2894575.1"/>
    </source>
</evidence>
<dbReference type="OrthoDB" id="6021021at2759"/>
<accession>A0A8K0CVS2</accession>
<evidence type="ECO:0000256" key="4">
    <source>
        <dbReference type="ARBA" id="ARBA00022461"/>
    </source>
</evidence>
<comment type="caution">
    <text evidence="13">The sequence shown here is derived from an EMBL/GenBank/DDBJ whole genome shotgun (WGS) entry which is preliminary data.</text>
</comment>
<evidence type="ECO:0000256" key="12">
    <source>
        <dbReference type="RuleBase" id="RU000679"/>
    </source>
</evidence>
<evidence type="ECO:0000256" key="3">
    <source>
        <dbReference type="ARBA" id="ARBA00022448"/>
    </source>
</evidence>
<sequence length="104" mass="11991">MKTYNKWITSPVIVTFATTETPIWKIPFPAITICPEVKSDPEIFNYTQVLFKKIAKVNLTHEENRFFDSFSLICNGVGRYLIERMLGKTNLTVIGQYGIEDLIE</sequence>
<keyword evidence="6" id="KW-1133">Transmembrane helix</keyword>
<feature type="non-terminal residue" evidence="13">
    <location>
        <position position="104"/>
    </location>
</feature>
<comment type="similarity">
    <text evidence="2 12">Belongs to the amiloride-sensitive sodium channel (TC 1.A.6) family.</text>
</comment>
<evidence type="ECO:0000256" key="10">
    <source>
        <dbReference type="ARBA" id="ARBA00023201"/>
    </source>
</evidence>
<evidence type="ECO:0000256" key="8">
    <source>
        <dbReference type="ARBA" id="ARBA00023065"/>
    </source>
</evidence>
<proteinExistence type="inferred from homology"/>
<evidence type="ECO:0000256" key="9">
    <source>
        <dbReference type="ARBA" id="ARBA00023136"/>
    </source>
</evidence>
<keyword evidence="14" id="KW-1185">Reference proteome</keyword>
<keyword evidence="5 12" id="KW-0812">Transmembrane</keyword>
<keyword evidence="4 12" id="KW-0894">Sodium channel</keyword>
<evidence type="ECO:0000256" key="1">
    <source>
        <dbReference type="ARBA" id="ARBA00004141"/>
    </source>
</evidence>
<evidence type="ECO:0000256" key="5">
    <source>
        <dbReference type="ARBA" id="ARBA00022692"/>
    </source>
</evidence>
<reference evidence="13" key="1">
    <citation type="submission" date="2019-08" db="EMBL/GenBank/DDBJ databases">
        <title>The genome of the North American firefly Photinus pyralis.</title>
        <authorList>
            <consortium name="Photinus pyralis genome working group"/>
            <person name="Fallon T.R."/>
            <person name="Sander Lower S.E."/>
            <person name="Weng J.-K."/>
        </authorList>
    </citation>
    <scope>NUCLEOTIDE SEQUENCE</scope>
    <source>
        <strain evidence="13">TRF0915ILg1</strain>
        <tissue evidence="13">Whole body</tissue>
    </source>
</reference>
<keyword evidence="10 12" id="KW-0739">Sodium transport</keyword>
<dbReference type="Proteomes" id="UP000801492">
    <property type="component" value="Unassembled WGS sequence"/>
</dbReference>
<keyword evidence="3 12" id="KW-0813">Transport</keyword>
<dbReference type="InterPro" id="IPR001873">
    <property type="entry name" value="ENaC"/>
</dbReference>
<evidence type="ECO:0000256" key="7">
    <source>
        <dbReference type="ARBA" id="ARBA00023053"/>
    </source>
</evidence>
<keyword evidence="7" id="KW-0915">Sodium</keyword>
<dbReference type="Pfam" id="PF00858">
    <property type="entry name" value="ASC"/>
    <property type="match status" value="1"/>
</dbReference>
<protein>
    <submittedName>
        <fullName evidence="13">Uncharacterized protein</fullName>
    </submittedName>
</protein>
<evidence type="ECO:0000256" key="6">
    <source>
        <dbReference type="ARBA" id="ARBA00022989"/>
    </source>
</evidence>
<keyword evidence="11 12" id="KW-0407">Ion channel</keyword>
<comment type="subcellular location">
    <subcellularLocation>
        <location evidence="1">Membrane</location>
        <topology evidence="1">Multi-pass membrane protein</topology>
    </subcellularLocation>
</comment>
<keyword evidence="8 12" id="KW-0406">Ion transport</keyword>